<dbReference type="EMBL" id="CP005957">
    <property type="protein sequence ID" value="AGL62637.1"/>
    <property type="molecule type" value="Genomic_DNA"/>
</dbReference>
<dbReference type="STRING" id="1332188.L336_0938"/>
<proteinExistence type="predicted"/>
<feature type="region of interest" description="Disordered" evidence="1">
    <location>
        <begin position="21"/>
        <end position="93"/>
    </location>
</feature>
<organism evidence="2 3">
    <name type="scientific">Candidatus Saccharimonas aalborgensis</name>
    <dbReference type="NCBI Taxonomy" id="1332188"/>
    <lineage>
        <taxon>Bacteria</taxon>
        <taxon>Candidatus Saccharimonadota</taxon>
        <taxon>Candidatus Saccharimonadia</taxon>
        <taxon>Candidatus Saccharimonadales</taxon>
        <taxon>Candidatus Saccharimonadaceae</taxon>
        <taxon>Candidatus Saccharimonas</taxon>
    </lineage>
</organism>
<reference evidence="2 3" key="1">
    <citation type="journal article" date="2013" name="Nat. Biotechnol.">
        <title>Genome sequences of rare, uncultured bacteria obtained by differential coverage binning of multiple metagenomes.</title>
        <authorList>
            <person name="Albertsen M."/>
            <person name="Hugenholtz P."/>
            <person name="Skarshewski A."/>
            <person name="Nielsen K.L."/>
            <person name="Tyson G.W."/>
            <person name="Nielsen P.H."/>
        </authorList>
    </citation>
    <scope>NUCLEOTIDE SEQUENCE [LARGE SCALE GENOMIC DNA]</scope>
    <source>
        <strain evidence="2">TM71</strain>
    </source>
</reference>
<feature type="compositionally biased region" description="Basic and acidic residues" evidence="1">
    <location>
        <begin position="79"/>
        <end position="93"/>
    </location>
</feature>
<name>R4PXZ5_9BACT</name>
<evidence type="ECO:0000256" key="1">
    <source>
        <dbReference type="SAM" id="MobiDB-lite"/>
    </source>
</evidence>
<keyword evidence="3" id="KW-1185">Reference proteome</keyword>
<dbReference type="RefSeq" id="WP_015642087.1">
    <property type="nucleotide sequence ID" value="NC_021219.1"/>
</dbReference>
<gene>
    <name evidence="2" type="ORF">L336_0938</name>
</gene>
<dbReference type="AlphaFoldDB" id="R4PXZ5"/>
<protein>
    <submittedName>
        <fullName evidence="2">Uncharacterized protein</fullName>
    </submittedName>
</protein>
<feature type="compositionally biased region" description="Acidic residues" evidence="1">
    <location>
        <begin position="36"/>
        <end position="48"/>
    </location>
</feature>
<evidence type="ECO:0000313" key="3">
    <source>
        <dbReference type="Proteomes" id="UP000013893"/>
    </source>
</evidence>
<dbReference type="HOGENOM" id="CLU_2141342_0_0_0"/>
<feature type="compositionally biased region" description="Basic and acidic residues" evidence="1">
    <location>
        <begin position="49"/>
        <end position="59"/>
    </location>
</feature>
<evidence type="ECO:0000313" key="2">
    <source>
        <dbReference type="EMBL" id="AGL62637.1"/>
    </source>
</evidence>
<dbReference type="KEGG" id="saal:L336_0938"/>
<dbReference type="Proteomes" id="UP000013893">
    <property type="component" value="Chromosome"/>
</dbReference>
<sequence>MAQAEMLILSYLGEPFSVALEERPGGHGLQPLPAGGEDESPQGGDEEGVGNRRNGEAEHPQITPLGCSATREADDECHENDPEQRVVDQNQDEHVPLLTTTGQARTIIVIIA</sequence>
<accession>R4PXZ5</accession>